<keyword evidence="5 6" id="KW-0472">Membrane</keyword>
<comment type="subcellular location">
    <subcellularLocation>
        <location evidence="1">Cell membrane</location>
        <topology evidence="1">Multi-pass membrane protein</topology>
    </subcellularLocation>
</comment>
<name>A0A315Z6R5_SEDFL</name>
<evidence type="ECO:0000256" key="1">
    <source>
        <dbReference type="ARBA" id="ARBA00004651"/>
    </source>
</evidence>
<evidence type="ECO:0000256" key="2">
    <source>
        <dbReference type="ARBA" id="ARBA00022475"/>
    </source>
</evidence>
<gene>
    <name evidence="7" type="ORF">BC781_105182</name>
</gene>
<sequence length="318" mass="36420">MSEGHYKTNKIPFFKIFSQISFVLSCIFMIYVFKDKLNSEELFSLPKHTNLTFLAISVLLVPINWLIESLRWYLLAQLHLNISFKEVFKGTLQSVALSFFSGRIIGDIIGKGKYLSKNSQKLKTTGPTIVNNTLMSIPTLCVGLCAAFLYFNSWTKYTYFISIILITILILVSFLVIKKKRKFKFTDFLIQYSSKTIGRNILLAFLRYTIFSIQYLFIFYFLDVQNSISTLMIGIALVFVSKSFVPALNAIGDLGVREASAHIFFSNYGVEANIIFQATFIIWIINIFTPALLGIFIYLIEEFQIHKSTTSDSLKTQK</sequence>
<dbReference type="AlphaFoldDB" id="A0A315Z6R5"/>
<keyword evidence="8" id="KW-1185">Reference proteome</keyword>
<feature type="transmembrane region" description="Helical" evidence="6">
    <location>
        <begin position="157"/>
        <end position="177"/>
    </location>
</feature>
<dbReference type="GO" id="GO:0005886">
    <property type="term" value="C:plasma membrane"/>
    <property type="evidence" value="ECO:0007669"/>
    <property type="project" value="UniProtKB-SubCell"/>
</dbReference>
<proteinExistence type="predicted"/>
<feature type="transmembrane region" description="Helical" evidence="6">
    <location>
        <begin position="129"/>
        <end position="151"/>
    </location>
</feature>
<evidence type="ECO:0000313" key="8">
    <source>
        <dbReference type="Proteomes" id="UP000245535"/>
    </source>
</evidence>
<evidence type="ECO:0000256" key="5">
    <source>
        <dbReference type="ARBA" id="ARBA00023136"/>
    </source>
</evidence>
<protein>
    <submittedName>
        <fullName evidence="7">Uncharacterized membrane protein YbhN (UPF0104 family)</fullName>
    </submittedName>
</protein>
<evidence type="ECO:0000313" key="7">
    <source>
        <dbReference type="EMBL" id="PWJ40118.1"/>
    </source>
</evidence>
<keyword evidence="4 6" id="KW-1133">Transmembrane helix</keyword>
<dbReference type="RefSeq" id="WP_109620559.1">
    <property type="nucleotide sequence ID" value="NZ_QGDO01000005.1"/>
</dbReference>
<keyword evidence="2" id="KW-1003">Cell membrane</keyword>
<feature type="transmembrane region" description="Helical" evidence="6">
    <location>
        <begin position="197"/>
        <end position="222"/>
    </location>
</feature>
<feature type="transmembrane region" description="Helical" evidence="6">
    <location>
        <begin position="12"/>
        <end position="33"/>
    </location>
</feature>
<dbReference type="PROSITE" id="PS51257">
    <property type="entry name" value="PROKAR_LIPOPROTEIN"/>
    <property type="match status" value="1"/>
</dbReference>
<evidence type="ECO:0000256" key="6">
    <source>
        <dbReference type="SAM" id="Phobius"/>
    </source>
</evidence>
<comment type="caution">
    <text evidence="7">The sequence shown here is derived from an EMBL/GenBank/DDBJ whole genome shotgun (WGS) entry which is preliminary data.</text>
</comment>
<dbReference type="EMBL" id="QGDO01000005">
    <property type="protein sequence ID" value="PWJ40118.1"/>
    <property type="molecule type" value="Genomic_DNA"/>
</dbReference>
<dbReference type="InterPro" id="IPR022791">
    <property type="entry name" value="L-PG_synthase/AglD"/>
</dbReference>
<reference evidence="7 8" key="1">
    <citation type="submission" date="2018-03" db="EMBL/GenBank/DDBJ databases">
        <title>Genomic Encyclopedia of Archaeal and Bacterial Type Strains, Phase II (KMG-II): from individual species to whole genera.</title>
        <authorList>
            <person name="Goeker M."/>
        </authorList>
    </citation>
    <scope>NUCLEOTIDE SEQUENCE [LARGE SCALE GENOMIC DNA]</scope>
    <source>
        <strain evidence="7 8">DSM 28229</strain>
    </source>
</reference>
<dbReference type="Pfam" id="PF03706">
    <property type="entry name" value="LPG_synthase_TM"/>
    <property type="match status" value="1"/>
</dbReference>
<organism evidence="7 8">
    <name type="scientific">Sediminitomix flava</name>
    <dbReference type="NCBI Taxonomy" id="379075"/>
    <lineage>
        <taxon>Bacteria</taxon>
        <taxon>Pseudomonadati</taxon>
        <taxon>Bacteroidota</taxon>
        <taxon>Cytophagia</taxon>
        <taxon>Cytophagales</taxon>
        <taxon>Flammeovirgaceae</taxon>
        <taxon>Sediminitomix</taxon>
    </lineage>
</organism>
<dbReference type="Proteomes" id="UP000245535">
    <property type="component" value="Unassembled WGS sequence"/>
</dbReference>
<keyword evidence="3 6" id="KW-0812">Transmembrane</keyword>
<evidence type="ECO:0000256" key="3">
    <source>
        <dbReference type="ARBA" id="ARBA00022692"/>
    </source>
</evidence>
<feature type="transmembrane region" description="Helical" evidence="6">
    <location>
        <begin position="274"/>
        <end position="300"/>
    </location>
</feature>
<accession>A0A315Z6R5</accession>
<feature type="transmembrane region" description="Helical" evidence="6">
    <location>
        <begin position="53"/>
        <end position="74"/>
    </location>
</feature>
<evidence type="ECO:0000256" key="4">
    <source>
        <dbReference type="ARBA" id="ARBA00022989"/>
    </source>
</evidence>